<dbReference type="NCBIfam" id="NF002299">
    <property type="entry name" value="PRK01222.1-6"/>
    <property type="match status" value="1"/>
</dbReference>
<evidence type="ECO:0000256" key="3">
    <source>
        <dbReference type="ARBA" id="ARBA00012572"/>
    </source>
</evidence>
<dbReference type="OrthoDB" id="9796196at2"/>
<dbReference type="AlphaFoldDB" id="A0A0F5K1W1"/>
<organism evidence="11 12">
    <name type="scientific">Robbsia andropogonis</name>
    <dbReference type="NCBI Taxonomy" id="28092"/>
    <lineage>
        <taxon>Bacteria</taxon>
        <taxon>Pseudomonadati</taxon>
        <taxon>Pseudomonadota</taxon>
        <taxon>Betaproteobacteria</taxon>
        <taxon>Burkholderiales</taxon>
        <taxon>Burkholderiaceae</taxon>
        <taxon>Robbsia</taxon>
    </lineage>
</organism>
<reference evidence="11 12" key="1">
    <citation type="submission" date="2015-03" db="EMBL/GenBank/DDBJ databases">
        <title>Draft Genome Sequence of Burkholderia andropogonis type strain ICMP2807, isolated from Sorghum bicolor.</title>
        <authorList>
            <person name="Lopes-Santos L."/>
            <person name="Castro D.B."/>
            <person name="Ottoboni L.M."/>
            <person name="Park D."/>
            <person name="Weirc B.S."/>
            <person name="Destefano S.A."/>
        </authorList>
    </citation>
    <scope>NUCLEOTIDE SEQUENCE [LARGE SCALE GENOMIC DNA]</scope>
    <source>
        <strain evidence="11 12">ICMP2807</strain>
    </source>
</reference>
<dbReference type="InterPro" id="IPR044643">
    <property type="entry name" value="TrpF_fam"/>
</dbReference>
<evidence type="ECO:0000313" key="11">
    <source>
        <dbReference type="EMBL" id="KKB64101.1"/>
    </source>
</evidence>
<evidence type="ECO:0000313" key="12">
    <source>
        <dbReference type="Proteomes" id="UP000033618"/>
    </source>
</evidence>
<dbReference type="GO" id="GO:0004640">
    <property type="term" value="F:phosphoribosylanthranilate isomerase activity"/>
    <property type="evidence" value="ECO:0007669"/>
    <property type="project" value="UniProtKB-UniRule"/>
</dbReference>
<keyword evidence="12" id="KW-1185">Reference proteome</keyword>
<dbReference type="SUPFAM" id="SSF51366">
    <property type="entry name" value="Ribulose-phoshate binding barrel"/>
    <property type="match status" value="1"/>
</dbReference>
<dbReference type="PANTHER" id="PTHR42894:SF1">
    <property type="entry name" value="N-(5'-PHOSPHORIBOSYL)ANTHRANILATE ISOMERASE"/>
    <property type="match status" value="1"/>
</dbReference>
<evidence type="ECO:0000256" key="6">
    <source>
        <dbReference type="ARBA" id="ARBA00022822"/>
    </source>
</evidence>
<keyword evidence="5 9" id="KW-0028">Amino-acid biosynthesis</keyword>
<dbReference type="CDD" id="cd00405">
    <property type="entry name" value="PRAI"/>
    <property type="match status" value="1"/>
</dbReference>
<dbReference type="Proteomes" id="UP000033618">
    <property type="component" value="Unassembled WGS sequence"/>
</dbReference>
<evidence type="ECO:0000256" key="2">
    <source>
        <dbReference type="ARBA" id="ARBA00004664"/>
    </source>
</evidence>
<dbReference type="PATRIC" id="fig|28092.6.peg.1860"/>
<dbReference type="InterPro" id="IPR001240">
    <property type="entry name" value="PRAI_dom"/>
</dbReference>
<keyword evidence="6 9" id="KW-0822">Tryptophan biosynthesis</keyword>
<accession>A0A0F5K1W1</accession>
<dbReference type="GO" id="GO:0000162">
    <property type="term" value="P:L-tryptophan biosynthetic process"/>
    <property type="evidence" value="ECO:0007669"/>
    <property type="project" value="UniProtKB-UniRule"/>
</dbReference>
<dbReference type="UniPathway" id="UPA00035">
    <property type="reaction ID" value="UER00042"/>
</dbReference>
<comment type="similarity">
    <text evidence="9">Belongs to the TrpF family.</text>
</comment>
<comment type="catalytic activity">
    <reaction evidence="1 9">
        <text>N-(5-phospho-beta-D-ribosyl)anthranilate = 1-(2-carboxyphenylamino)-1-deoxy-D-ribulose 5-phosphate</text>
        <dbReference type="Rhea" id="RHEA:21540"/>
        <dbReference type="ChEBI" id="CHEBI:18277"/>
        <dbReference type="ChEBI" id="CHEBI:58613"/>
        <dbReference type="EC" id="5.3.1.24"/>
    </reaction>
</comment>
<evidence type="ECO:0000256" key="9">
    <source>
        <dbReference type="HAMAP-Rule" id="MF_00135"/>
    </source>
</evidence>
<gene>
    <name evidence="9" type="primary">trpF</name>
    <name evidence="11" type="ORF">WM40_07840</name>
</gene>
<keyword evidence="7 9" id="KW-0057">Aromatic amino acid biosynthesis</keyword>
<keyword evidence="8 9" id="KW-0413">Isomerase</keyword>
<dbReference type="STRING" id="28092.WM40_07840"/>
<comment type="caution">
    <text evidence="11">The sequence shown here is derived from an EMBL/GenBank/DDBJ whole genome shotgun (WGS) entry which is preliminary data.</text>
</comment>
<dbReference type="InterPro" id="IPR011060">
    <property type="entry name" value="RibuloseP-bd_barrel"/>
</dbReference>
<dbReference type="InterPro" id="IPR013785">
    <property type="entry name" value="Aldolase_TIM"/>
</dbReference>
<dbReference type="NCBIfam" id="NF002298">
    <property type="entry name" value="PRK01222.1-4"/>
    <property type="match status" value="1"/>
</dbReference>
<evidence type="ECO:0000256" key="5">
    <source>
        <dbReference type="ARBA" id="ARBA00022605"/>
    </source>
</evidence>
<evidence type="ECO:0000256" key="1">
    <source>
        <dbReference type="ARBA" id="ARBA00001164"/>
    </source>
</evidence>
<dbReference type="PANTHER" id="PTHR42894">
    <property type="entry name" value="N-(5'-PHOSPHORIBOSYL)ANTHRANILATE ISOMERASE"/>
    <property type="match status" value="1"/>
</dbReference>
<dbReference type="Gene3D" id="3.20.20.70">
    <property type="entry name" value="Aldolase class I"/>
    <property type="match status" value="1"/>
</dbReference>
<evidence type="ECO:0000259" key="10">
    <source>
        <dbReference type="Pfam" id="PF00697"/>
    </source>
</evidence>
<proteinExistence type="inferred from homology"/>
<sequence length="234" mass="24230">MAGLNNTAGDPRDASAHRTRIKFCGMTREQDVDLAVALGVDAIGMVFYPKSPRAVSVTQAAALTRRLPPFITAVGLFVNADEADVVCVARETGIQLLQFHGDETPEQCRHLAAAAGLPWLRAIRVAPTLSPAELDALAASYAGARGLMLDALVDGYGGGGHVFDWSVIAPALGHRAVLGGGLHPENVAAAVRRVRPFAVDVSSGTEGVGSAAVKGVKEAARMRAFVAAVRAADG</sequence>
<evidence type="ECO:0000256" key="8">
    <source>
        <dbReference type="ARBA" id="ARBA00023235"/>
    </source>
</evidence>
<dbReference type="Pfam" id="PF00697">
    <property type="entry name" value="PRAI"/>
    <property type="match status" value="1"/>
</dbReference>
<name>A0A0F5K1W1_9BURK</name>
<dbReference type="HAMAP" id="MF_00135">
    <property type="entry name" value="PRAI"/>
    <property type="match status" value="1"/>
</dbReference>
<dbReference type="EMBL" id="LAQU01000006">
    <property type="protein sequence ID" value="KKB64101.1"/>
    <property type="molecule type" value="Genomic_DNA"/>
</dbReference>
<evidence type="ECO:0000256" key="7">
    <source>
        <dbReference type="ARBA" id="ARBA00023141"/>
    </source>
</evidence>
<feature type="domain" description="N-(5'phosphoribosyl) anthranilate isomerase (PRAI)" evidence="10">
    <location>
        <begin position="22"/>
        <end position="226"/>
    </location>
</feature>
<comment type="pathway">
    <text evidence="2 9">Amino-acid biosynthesis; L-tryptophan biosynthesis; L-tryptophan from chorismate: step 3/5.</text>
</comment>
<evidence type="ECO:0000256" key="4">
    <source>
        <dbReference type="ARBA" id="ARBA00022272"/>
    </source>
</evidence>
<dbReference type="EC" id="5.3.1.24" evidence="3 9"/>
<protein>
    <recommendedName>
        <fullName evidence="4 9">N-(5'-phosphoribosyl)anthranilate isomerase</fullName>
        <shortName evidence="9">PRAI</shortName>
        <ecNumber evidence="3 9">5.3.1.24</ecNumber>
    </recommendedName>
</protein>